<evidence type="ECO:0000256" key="1">
    <source>
        <dbReference type="SAM" id="MobiDB-lite"/>
    </source>
</evidence>
<accession>A0ABQ0ATZ2</accession>
<organism evidence="2 3">
    <name type="scientific">Enterocloster alcoholdehydrogenati</name>
    <dbReference type="NCBI Taxonomy" id="2547410"/>
    <lineage>
        <taxon>Bacteria</taxon>
        <taxon>Bacillati</taxon>
        <taxon>Bacillota</taxon>
        <taxon>Clostridia</taxon>
        <taxon>Lachnospirales</taxon>
        <taxon>Lachnospiraceae</taxon>
        <taxon>Enterocloster</taxon>
    </lineage>
</organism>
<keyword evidence="3" id="KW-1185">Reference proteome</keyword>
<name>A0ABQ0ATZ2_9FIRM</name>
<protein>
    <submittedName>
        <fullName evidence="2">Uncharacterized protein</fullName>
    </submittedName>
</protein>
<feature type="region of interest" description="Disordered" evidence="1">
    <location>
        <begin position="1"/>
        <end position="24"/>
    </location>
</feature>
<evidence type="ECO:0000313" key="2">
    <source>
        <dbReference type="EMBL" id="GAA6267482.1"/>
    </source>
</evidence>
<gene>
    <name evidence="2" type="ORF">F130042H8_05420</name>
</gene>
<sequence>MDNVDKSVYKSKMPKNHNKDGVDNFGGNESGKLWKLWTDTCPNVWFVHIVKHRAKSERFSAFLSEKDT</sequence>
<evidence type="ECO:0000313" key="3">
    <source>
        <dbReference type="Proteomes" id="UP001600894"/>
    </source>
</evidence>
<reference evidence="2 3" key="1">
    <citation type="submission" date="2024-04" db="EMBL/GenBank/DDBJ databases">
        <title>Defined microbial consortia suppress multidrug-resistant proinflammatory Enterobacteriaceae via ecological control.</title>
        <authorList>
            <person name="Furuichi M."/>
            <person name="Kawaguchi T."/>
            <person name="Pust M."/>
            <person name="Yasuma K."/>
            <person name="Plichta D."/>
            <person name="Hasegawa N."/>
            <person name="Ohya T."/>
            <person name="Bhattarai S."/>
            <person name="Sasajima S."/>
            <person name="Aoto Y."/>
            <person name="Tuganbaev T."/>
            <person name="Yaginuma M."/>
            <person name="Ueda M."/>
            <person name="Okahashi N."/>
            <person name="Amafuji K."/>
            <person name="Kiridooshi Y."/>
            <person name="Sugita K."/>
            <person name="Strazar M."/>
            <person name="Skelly A."/>
            <person name="Suda W."/>
            <person name="Hattori M."/>
            <person name="Nakamoto N."/>
            <person name="Caballero S."/>
            <person name="Norman J."/>
            <person name="Olle B."/>
            <person name="Tanoue T."/>
            <person name="Arita M."/>
            <person name="Bucci V."/>
            <person name="Atarashi K."/>
            <person name="Xavier R."/>
            <person name="Honda K."/>
        </authorList>
    </citation>
    <scope>NUCLEOTIDE SEQUENCE [LARGE SCALE GENOMIC DNA]</scope>
    <source>
        <strain evidence="3">f13</strain>
    </source>
</reference>
<comment type="caution">
    <text evidence="2">The sequence shown here is derived from an EMBL/GenBank/DDBJ whole genome shotgun (WGS) entry which is preliminary data.</text>
</comment>
<dbReference type="Proteomes" id="UP001600894">
    <property type="component" value="Unassembled WGS sequence"/>
</dbReference>
<dbReference type="EMBL" id="BAABXL010000001">
    <property type="protein sequence ID" value="GAA6267482.1"/>
    <property type="molecule type" value="Genomic_DNA"/>
</dbReference>
<proteinExistence type="predicted"/>